<feature type="compositionally biased region" description="Basic and acidic residues" evidence="1">
    <location>
        <begin position="163"/>
        <end position="173"/>
    </location>
</feature>
<sequence>MDSMSENVMQKEKLAENDVNDIHEKDNLTLTTTESPIKQDVNVTFVEENKTEEPEPAITVANQQDNNDEDVLHDSVSESEDNTKDRTLSKREFTRKRYSVDYKRTHLNFKRFSVDFRRDSATLEELERLEQELARTNVDARIGGRRKSSGILKSSSNSTNGVSEHRSNIKPESDTEDDEVVEQNATKTAESEGPREPPATPVGRDELALRRHRFFSDLVCAARAAVEHRVRFDPLGPVVADTGEDGKNCILFSYSSGVKCCKL</sequence>
<feature type="region of interest" description="Disordered" evidence="1">
    <location>
        <begin position="1"/>
        <end position="35"/>
    </location>
</feature>
<proteinExistence type="predicted"/>
<dbReference type="EMBL" id="CADEBD010000309">
    <property type="protein sequence ID" value="CAB3240840.1"/>
    <property type="molecule type" value="Genomic_DNA"/>
</dbReference>
<feature type="region of interest" description="Disordered" evidence="1">
    <location>
        <begin position="145"/>
        <end position="205"/>
    </location>
</feature>
<dbReference type="Proteomes" id="UP000494256">
    <property type="component" value="Unassembled WGS sequence"/>
</dbReference>
<comment type="caution">
    <text evidence="2">The sequence shown here is derived from an EMBL/GenBank/DDBJ whole genome shotgun (WGS) entry which is preliminary data.</text>
</comment>
<accession>A0A8S1A4C7</accession>
<organism evidence="2 3">
    <name type="scientific">Arctia plantaginis</name>
    <name type="common">Wood tiger moth</name>
    <name type="synonym">Phalaena plantaginis</name>
    <dbReference type="NCBI Taxonomy" id="874455"/>
    <lineage>
        <taxon>Eukaryota</taxon>
        <taxon>Metazoa</taxon>
        <taxon>Ecdysozoa</taxon>
        <taxon>Arthropoda</taxon>
        <taxon>Hexapoda</taxon>
        <taxon>Insecta</taxon>
        <taxon>Pterygota</taxon>
        <taxon>Neoptera</taxon>
        <taxon>Endopterygota</taxon>
        <taxon>Lepidoptera</taxon>
        <taxon>Glossata</taxon>
        <taxon>Ditrysia</taxon>
        <taxon>Noctuoidea</taxon>
        <taxon>Erebidae</taxon>
        <taxon>Arctiinae</taxon>
        <taxon>Arctia</taxon>
    </lineage>
</organism>
<dbReference type="OrthoDB" id="1933379at2759"/>
<feature type="compositionally biased region" description="Basic and acidic residues" evidence="1">
    <location>
        <begin position="9"/>
        <end position="27"/>
    </location>
</feature>
<evidence type="ECO:0000313" key="2">
    <source>
        <dbReference type="EMBL" id="CAB3240840.1"/>
    </source>
</evidence>
<feature type="compositionally biased region" description="Low complexity" evidence="1">
    <location>
        <begin position="149"/>
        <end position="158"/>
    </location>
</feature>
<protein>
    <submittedName>
        <fullName evidence="2">Uncharacterized protein</fullName>
    </submittedName>
</protein>
<evidence type="ECO:0000256" key="1">
    <source>
        <dbReference type="SAM" id="MobiDB-lite"/>
    </source>
</evidence>
<evidence type="ECO:0000313" key="3">
    <source>
        <dbReference type="Proteomes" id="UP000494256"/>
    </source>
</evidence>
<feature type="region of interest" description="Disordered" evidence="1">
    <location>
        <begin position="47"/>
        <end position="97"/>
    </location>
</feature>
<gene>
    <name evidence="2" type="ORF">APLA_LOCUS9267</name>
</gene>
<feature type="compositionally biased region" description="Basic and acidic residues" evidence="1">
    <location>
        <begin position="70"/>
        <end position="92"/>
    </location>
</feature>
<dbReference type="AlphaFoldDB" id="A0A8S1A4C7"/>
<name>A0A8S1A4C7_ARCPL</name>
<reference evidence="2 3" key="1">
    <citation type="submission" date="2020-04" db="EMBL/GenBank/DDBJ databases">
        <authorList>
            <person name="Wallbank WR R."/>
            <person name="Pardo Diaz C."/>
            <person name="Kozak K."/>
            <person name="Martin S."/>
            <person name="Jiggins C."/>
            <person name="Moest M."/>
            <person name="Warren A I."/>
            <person name="Byers J.R.P. K."/>
            <person name="Montejo-Kovacevich G."/>
            <person name="Yen C E."/>
        </authorList>
    </citation>
    <scope>NUCLEOTIDE SEQUENCE [LARGE SCALE GENOMIC DNA]</scope>
</reference>